<keyword evidence="11 13" id="KW-0808">Transferase</keyword>
<comment type="cofactor">
    <cofactor evidence="1">
        <name>Zn(2+)</name>
        <dbReference type="ChEBI" id="CHEBI:29105"/>
    </cofactor>
</comment>
<comment type="similarity">
    <text evidence="2">Belongs to the peptidase M18 family.</text>
</comment>
<dbReference type="HAMAP" id="MF_00376">
    <property type="entry name" value="Dephospho_CoA_kinase"/>
    <property type="match status" value="1"/>
</dbReference>
<dbReference type="PANTHER" id="PTHR28570">
    <property type="entry name" value="ASPARTYL AMINOPEPTIDASE"/>
    <property type="match status" value="1"/>
</dbReference>
<dbReference type="GO" id="GO:0006508">
    <property type="term" value="P:proteolysis"/>
    <property type="evidence" value="ECO:0007669"/>
    <property type="project" value="UniProtKB-KW"/>
</dbReference>
<dbReference type="InterPro" id="IPR001977">
    <property type="entry name" value="Depp_CoAkinase"/>
</dbReference>
<keyword evidence="5" id="KW-0479">Metal-binding</keyword>
<dbReference type="EC" id="2.7.1.24" evidence="11 12"/>
<dbReference type="Pfam" id="PF01121">
    <property type="entry name" value="CoaE"/>
    <property type="match status" value="1"/>
</dbReference>
<keyword evidence="3" id="KW-0031">Aminopeptidase</keyword>
<proteinExistence type="inferred from homology"/>
<evidence type="ECO:0000256" key="11">
    <source>
        <dbReference type="HAMAP-Rule" id="MF_00376"/>
    </source>
</evidence>
<dbReference type="PRINTS" id="PR00932">
    <property type="entry name" value="AMINO1PTASE"/>
</dbReference>
<dbReference type="SUPFAM" id="SSF53187">
    <property type="entry name" value="Zn-dependent exopeptidases"/>
    <property type="match status" value="1"/>
</dbReference>
<dbReference type="PROSITE" id="PS51219">
    <property type="entry name" value="DPCK"/>
    <property type="match status" value="1"/>
</dbReference>
<dbReference type="NCBIfam" id="NF002600">
    <property type="entry name" value="PRK02256.1"/>
    <property type="match status" value="1"/>
</dbReference>
<dbReference type="AlphaFoldDB" id="A6P085"/>
<protein>
    <recommendedName>
        <fullName evidence="11 12">Dephospho-CoA kinase</fullName>
        <ecNumber evidence="11 12">2.7.1.24</ecNumber>
    </recommendedName>
    <alternativeName>
        <fullName evidence="11">Dephosphocoenzyme A kinase</fullName>
    </alternativeName>
</protein>
<dbReference type="PANTHER" id="PTHR28570:SF2">
    <property type="entry name" value="M18 FAMILY AMINOPEPTIDASE 1-RELATED"/>
    <property type="match status" value="1"/>
</dbReference>
<keyword evidence="11 13" id="KW-0418">Kinase</keyword>
<dbReference type="SUPFAM" id="SSF52540">
    <property type="entry name" value="P-loop containing nucleoside triphosphate hydrolases"/>
    <property type="match status" value="1"/>
</dbReference>
<organism evidence="13 14">
    <name type="scientific">Pseudoflavonifractor capillosus ATCC 29799</name>
    <dbReference type="NCBI Taxonomy" id="411467"/>
    <lineage>
        <taxon>Bacteria</taxon>
        <taxon>Bacillati</taxon>
        <taxon>Bacillota</taxon>
        <taxon>Clostridia</taxon>
        <taxon>Eubacteriales</taxon>
        <taxon>Oscillospiraceae</taxon>
        <taxon>Pseudoflavonifractor</taxon>
    </lineage>
</organism>
<dbReference type="GO" id="GO:0004177">
    <property type="term" value="F:aminopeptidase activity"/>
    <property type="evidence" value="ECO:0007669"/>
    <property type="project" value="UniProtKB-KW"/>
</dbReference>
<keyword evidence="4" id="KW-0645">Protease</keyword>
<keyword evidence="9 11" id="KW-0067">ATP-binding</keyword>
<dbReference type="Gene3D" id="3.40.630.10">
    <property type="entry name" value="Zn peptidases"/>
    <property type="match status" value="1"/>
</dbReference>
<accession>A6P085</accession>
<evidence type="ECO:0000256" key="1">
    <source>
        <dbReference type="ARBA" id="ARBA00001947"/>
    </source>
</evidence>
<evidence type="ECO:0000256" key="4">
    <source>
        <dbReference type="ARBA" id="ARBA00022670"/>
    </source>
</evidence>
<dbReference type="NCBIfam" id="TIGR00152">
    <property type="entry name" value="dephospho-CoA kinase"/>
    <property type="match status" value="1"/>
</dbReference>
<evidence type="ECO:0000256" key="8">
    <source>
        <dbReference type="ARBA" id="ARBA00022833"/>
    </source>
</evidence>
<keyword evidence="14" id="KW-1185">Reference proteome</keyword>
<dbReference type="Gene3D" id="3.40.50.300">
    <property type="entry name" value="P-loop containing nucleotide triphosphate hydrolases"/>
    <property type="match status" value="1"/>
</dbReference>
<comment type="subcellular location">
    <subcellularLocation>
        <location evidence="11">Cytoplasm</location>
    </subcellularLocation>
</comment>
<evidence type="ECO:0000313" key="13">
    <source>
        <dbReference type="EMBL" id="EDM98235.1"/>
    </source>
</evidence>
<evidence type="ECO:0000256" key="5">
    <source>
        <dbReference type="ARBA" id="ARBA00022723"/>
    </source>
</evidence>
<comment type="pathway">
    <text evidence="11">Cofactor biosynthesis; coenzyme A biosynthesis; CoA from (R)-pantothenate: step 5/5.</text>
</comment>
<reference evidence="13 14" key="1">
    <citation type="submission" date="2007-04" db="EMBL/GenBank/DDBJ databases">
        <authorList>
            <person name="Fulton L."/>
            <person name="Clifton S."/>
            <person name="Fulton B."/>
            <person name="Xu J."/>
            <person name="Minx P."/>
            <person name="Pepin K.H."/>
            <person name="Johnson M."/>
            <person name="Thiruvilangam P."/>
            <person name="Bhonagiri V."/>
            <person name="Nash W.E."/>
            <person name="Mardis E.R."/>
            <person name="Wilson R.K."/>
        </authorList>
    </citation>
    <scope>NUCLEOTIDE SEQUENCE [LARGE SCALE GENOMIC DNA]</scope>
    <source>
        <strain evidence="13 14">ATCC 29799</strain>
    </source>
</reference>
<dbReference type="GO" id="GO:0005737">
    <property type="term" value="C:cytoplasm"/>
    <property type="evidence" value="ECO:0007669"/>
    <property type="project" value="UniProtKB-SubCell"/>
</dbReference>
<reference evidence="13 14" key="2">
    <citation type="submission" date="2007-06" db="EMBL/GenBank/DDBJ databases">
        <title>Draft genome sequence of Pseudoflavonifractor capillosus ATCC 29799.</title>
        <authorList>
            <person name="Sudarsanam P."/>
            <person name="Ley R."/>
            <person name="Guruge J."/>
            <person name="Turnbaugh P.J."/>
            <person name="Mahowald M."/>
            <person name="Liep D."/>
            <person name="Gordon J."/>
        </authorList>
    </citation>
    <scope>NUCLEOTIDE SEQUENCE [LARGE SCALE GENOMIC DNA]</scope>
    <source>
        <strain evidence="13 14">ATCC 29799</strain>
    </source>
</reference>
<evidence type="ECO:0000256" key="9">
    <source>
        <dbReference type="ARBA" id="ARBA00022840"/>
    </source>
</evidence>
<dbReference type="STRING" id="411467.BACCAP_03893"/>
<evidence type="ECO:0000313" key="14">
    <source>
        <dbReference type="Proteomes" id="UP000003639"/>
    </source>
</evidence>
<dbReference type="SUPFAM" id="SSF101821">
    <property type="entry name" value="Aminopeptidase/glucanase lid domain"/>
    <property type="match status" value="1"/>
</dbReference>
<comment type="function">
    <text evidence="11">Catalyzes the phosphorylation of the 3'-hydroxyl group of dephosphocoenzyme A to form coenzyme A.</text>
</comment>
<keyword evidence="6 11" id="KW-0547">Nucleotide-binding</keyword>
<dbReference type="UniPathway" id="UPA00241">
    <property type="reaction ID" value="UER00356"/>
</dbReference>
<dbReference type="eggNOG" id="COG1362">
    <property type="taxonomic scope" value="Bacteria"/>
</dbReference>
<dbReference type="GO" id="GO:0008237">
    <property type="term" value="F:metallopeptidase activity"/>
    <property type="evidence" value="ECO:0007669"/>
    <property type="project" value="UniProtKB-KW"/>
</dbReference>
<evidence type="ECO:0000256" key="7">
    <source>
        <dbReference type="ARBA" id="ARBA00022801"/>
    </source>
</evidence>
<evidence type="ECO:0000256" key="10">
    <source>
        <dbReference type="ARBA" id="ARBA00023049"/>
    </source>
</evidence>
<dbReference type="Pfam" id="PF02127">
    <property type="entry name" value="Peptidase_M18"/>
    <property type="match status" value="1"/>
</dbReference>
<dbReference type="EMBL" id="AAXG02000041">
    <property type="protein sequence ID" value="EDM98235.1"/>
    <property type="molecule type" value="Genomic_DNA"/>
</dbReference>
<dbReference type="InterPro" id="IPR023358">
    <property type="entry name" value="Peptidase_M18_dom2"/>
</dbReference>
<dbReference type="InterPro" id="IPR027417">
    <property type="entry name" value="P-loop_NTPase"/>
</dbReference>
<gene>
    <name evidence="11 13" type="primary">coaE</name>
    <name evidence="13" type="ORF">BACCAP_03893</name>
</gene>
<evidence type="ECO:0000256" key="12">
    <source>
        <dbReference type="NCBIfam" id="TIGR00152"/>
    </source>
</evidence>
<keyword evidence="8" id="KW-0862">Zinc</keyword>
<keyword evidence="11" id="KW-0963">Cytoplasm</keyword>
<dbReference type="InterPro" id="IPR001948">
    <property type="entry name" value="Peptidase_M18"/>
</dbReference>
<sequence length="680" mass="73937">MKIVGITGPTGAGKTTALRAVIALGGCVIDCDQVYHQLLEENAAMRNELTERFGRGILDSEQRLDRKKLGALVFQDKALLADLNAITHRYVRQRVEELLRAARTEGRPLAAVDAIALIESGLGELCDAVVGVLAPPEVRVRRIMARDGISEDYARMRVKAQQDDAFFRTNCTAVLENTGEEAAFARQATALFEKILNLGAESRSGQGGNIMEEKQKTLGELRREALLYKPKNGYDRLTAEDEAAMKSYCEDYKKYLDAGKTERECVDETVRQAEERGFKPFVRGMAVKPGDKLYRVNRGKAIMLAVVGNASLSEGVNIGAAHIDSPRLDIKPNPLYEDTEMCFLKTHYYGGIRKYQWVTIPLELHGVIAMKDGSVIKVAIGAGAGDPVFTVDDLLPHLAADQSKKPLSEAIPGESLNVLVGSRPFKDDEGSERVKLAILDLLNQKYGIVEEDFISAELTAVPAFRASDIGFDRSLIGSYGHDDRVCGYAALAALFALDGAPARTAVCMLADKEEIGSEGVSGMKSAAFDTFMSDLCDAQGVSLKACYERSFCLSADVCAAYDPNFPEAFEKRNSAYINRGMGLCKYTGARGKSGASDAAAELVAYTRRILDEAGVVWQMAELGKVDQGGGGTVAAYMAERDIDTLDAGVPVLSMHAPYETVSKLDCYMTYKGMKAVYEAK</sequence>
<dbReference type="GO" id="GO:0015937">
    <property type="term" value="P:coenzyme A biosynthetic process"/>
    <property type="evidence" value="ECO:0007669"/>
    <property type="project" value="UniProtKB-UniRule"/>
</dbReference>
<comment type="catalytic activity">
    <reaction evidence="11">
        <text>3'-dephospho-CoA + ATP = ADP + CoA + H(+)</text>
        <dbReference type="Rhea" id="RHEA:18245"/>
        <dbReference type="ChEBI" id="CHEBI:15378"/>
        <dbReference type="ChEBI" id="CHEBI:30616"/>
        <dbReference type="ChEBI" id="CHEBI:57287"/>
        <dbReference type="ChEBI" id="CHEBI:57328"/>
        <dbReference type="ChEBI" id="CHEBI:456216"/>
        <dbReference type="EC" id="2.7.1.24"/>
    </reaction>
</comment>
<dbReference type="GO" id="GO:0008270">
    <property type="term" value="F:zinc ion binding"/>
    <property type="evidence" value="ECO:0007669"/>
    <property type="project" value="InterPro"/>
</dbReference>
<keyword evidence="10" id="KW-0482">Metalloprotease</keyword>
<dbReference type="Gene3D" id="2.30.250.10">
    <property type="entry name" value="Aminopeptidase i, Domain 2"/>
    <property type="match status" value="1"/>
</dbReference>
<dbReference type="eggNOG" id="COG0237">
    <property type="taxonomic scope" value="Bacteria"/>
</dbReference>
<dbReference type="Proteomes" id="UP000003639">
    <property type="component" value="Unassembled WGS sequence"/>
</dbReference>
<evidence type="ECO:0000256" key="3">
    <source>
        <dbReference type="ARBA" id="ARBA00022438"/>
    </source>
</evidence>
<dbReference type="OrthoDB" id="89722at2"/>
<dbReference type="GO" id="GO:0005524">
    <property type="term" value="F:ATP binding"/>
    <property type="evidence" value="ECO:0007669"/>
    <property type="project" value="UniProtKB-UniRule"/>
</dbReference>
<comment type="similarity">
    <text evidence="11">Belongs to the CoaE family.</text>
</comment>
<keyword evidence="11" id="KW-0173">Coenzyme A biosynthesis</keyword>
<dbReference type="CDD" id="cd02022">
    <property type="entry name" value="DPCK"/>
    <property type="match status" value="1"/>
</dbReference>
<comment type="caution">
    <text evidence="13">The sequence shown here is derived from an EMBL/GenBank/DDBJ whole genome shotgun (WGS) entry which is preliminary data.</text>
</comment>
<name>A6P085_9FIRM</name>
<evidence type="ECO:0000256" key="6">
    <source>
        <dbReference type="ARBA" id="ARBA00022741"/>
    </source>
</evidence>
<dbReference type="GO" id="GO:0004140">
    <property type="term" value="F:dephospho-CoA kinase activity"/>
    <property type="evidence" value="ECO:0007669"/>
    <property type="project" value="UniProtKB-UniRule"/>
</dbReference>
<keyword evidence="7" id="KW-0378">Hydrolase</keyword>
<evidence type="ECO:0000256" key="2">
    <source>
        <dbReference type="ARBA" id="ARBA00008290"/>
    </source>
</evidence>
<feature type="binding site" evidence="11">
    <location>
        <begin position="11"/>
        <end position="16"/>
    </location>
    <ligand>
        <name>ATP</name>
        <dbReference type="ChEBI" id="CHEBI:30616"/>
    </ligand>
</feature>